<organism evidence="1 2">
    <name type="scientific">Pedobacter lusitanus</name>
    <dbReference type="NCBI Taxonomy" id="1503925"/>
    <lineage>
        <taxon>Bacteria</taxon>
        <taxon>Pseudomonadati</taxon>
        <taxon>Bacteroidota</taxon>
        <taxon>Sphingobacteriia</taxon>
        <taxon>Sphingobacteriales</taxon>
        <taxon>Sphingobacteriaceae</taxon>
        <taxon>Pedobacter</taxon>
    </lineage>
</organism>
<dbReference type="Proteomes" id="UP000032049">
    <property type="component" value="Unassembled WGS sequence"/>
</dbReference>
<evidence type="ECO:0000313" key="2">
    <source>
        <dbReference type="Proteomes" id="UP000032049"/>
    </source>
</evidence>
<proteinExistence type="predicted"/>
<evidence type="ECO:0000313" key="1">
    <source>
        <dbReference type="EMBL" id="KIO76591.1"/>
    </source>
</evidence>
<dbReference type="InterPro" id="IPR029063">
    <property type="entry name" value="SAM-dependent_MTases_sf"/>
</dbReference>
<accession>A0A0D0GPY4</accession>
<protein>
    <recommendedName>
        <fullName evidence="3">Methyltransferase domain-containing protein</fullName>
    </recommendedName>
</protein>
<dbReference type="OrthoDB" id="756775at2"/>
<comment type="caution">
    <text evidence="1">The sequence shown here is derived from an EMBL/GenBank/DDBJ whole genome shotgun (WGS) entry which is preliminary data.</text>
</comment>
<dbReference type="SUPFAM" id="SSF53335">
    <property type="entry name" value="S-adenosyl-L-methionine-dependent methyltransferases"/>
    <property type="match status" value="1"/>
</dbReference>
<evidence type="ECO:0008006" key="3">
    <source>
        <dbReference type="Google" id="ProtNLM"/>
    </source>
</evidence>
<gene>
    <name evidence="1" type="ORF">TH53_14210</name>
</gene>
<dbReference type="AlphaFoldDB" id="A0A0D0GPY4"/>
<reference evidence="1 2" key="1">
    <citation type="submission" date="2015-01" db="EMBL/GenBank/DDBJ databases">
        <title>Draft genome sequence of Pedobacter sp. NL19 isolated from sludge of an effluent treatment pond in an abandoned uranium mine.</title>
        <authorList>
            <person name="Santos T."/>
            <person name="Caetano T."/>
            <person name="Covas C."/>
            <person name="Cruz A."/>
            <person name="Mendo S."/>
        </authorList>
    </citation>
    <scope>NUCLEOTIDE SEQUENCE [LARGE SCALE GENOMIC DNA]</scope>
    <source>
        <strain evidence="1 2">NL19</strain>
    </source>
</reference>
<dbReference type="RefSeq" id="WP_041882882.1">
    <property type="nucleotide sequence ID" value="NZ_CP157278.1"/>
</dbReference>
<dbReference type="Gene3D" id="3.40.50.150">
    <property type="entry name" value="Vaccinia Virus protein VP39"/>
    <property type="match status" value="1"/>
</dbReference>
<dbReference type="STRING" id="1503925.TH53_14210"/>
<name>A0A0D0GPY4_9SPHI</name>
<dbReference type="EMBL" id="JXRA01000059">
    <property type="protein sequence ID" value="KIO76591.1"/>
    <property type="molecule type" value="Genomic_DNA"/>
</dbReference>
<keyword evidence="2" id="KW-1185">Reference proteome</keyword>
<sequence length="202" mass="22770">MRNKLYKEFASSYAAVTNNRDFKAQLELLLNTYQPEQPCQSFIELFAGQSYHSIAAIQKGTMDVWAVDSSLEMKQLAVAEGFLNPEQYIVGDLPGSIAAHPVKFDCVACLYSGLSTLPMQAVYELLQNIRPLLSNKGKVFIELHDIFYTMEYVVIDHIYSAEEISFLANLLNYEIKELTKDPVWANNFPGGIVLELSLKQTS</sequence>